<keyword evidence="4 6" id="KW-1133">Transmembrane helix</keyword>
<dbReference type="Proteomes" id="UP001256827">
    <property type="component" value="Chromosome"/>
</dbReference>
<feature type="transmembrane region" description="Helical" evidence="6">
    <location>
        <begin position="76"/>
        <end position="92"/>
    </location>
</feature>
<evidence type="ECO:0000256" key="6">
    <source>
        <dbReference type="SAM" id="Phobius"/>
    </source>
</evidence>
<evidence type="ECO:0000256" key="3">
    <source>
        <dbReference type="ARBA" id="ARBA00022692"/>
    </source>
</evidence>
<keyword evidence="3 6" id="KW-0812">Transmembrane</keyword>
<proteinExistence type="predicted"/>
<evidence type="ECO:0000256" key="1">
    <source>
        <dbReference type="ARBA" id="ARBA00004651"/>
    </source>
</evidence>
<feature type="domain" description="Major facilitator superfamily (MFS) profile" evidence="7">
    <location>
        <begin position="5"/>
        <end position="396"/>
    </location>
</feature>
<keyword evidence="9" id="KW-1185">Reference proteome</keyword>
<evidence type="ECO:0000313" key="8">
    <source>
        <dbReference type="EMBL" id="WNC16560.1"/>
    </source>
</evidence>
<gene>
    <name evidence="8" type="ORF">RGB73_09630</name>
</gene>
<dbReference type="InterPro" id="IPR020846">
    <property type="entry name" value="MFS_dom"/>
</dbReference>
<evidence type="ECO:0000313" key="9">
    <source>
        <dbReference type="Proteomes" id="UP001256827"/>
    </source>
</evidence>
<feature type="transmembrane region" description="Helical" evidence="6">
    <location>
        <begin position="348"/>
        <end position="364"/>
    </location>
</feature>
<accession>A0ABY9T8X4</accession>
<dbReference type="RefSeq" id="WP_310771327.1">
    <property type="nucleotide sequence ID" value="NZ_CP134050.1"/>
</dbReference>
<dbReference type="PANTHER" id="PTHR23523:SF2">
    <property type="entry name" value="2-NITROIMIDAZOLE TRANSPORTER"/>
    <property type="match status" value="1"/>
</dbReference>
<dbReference type="InterPro" id="IPR036259">
    <property type="entry name" value="MFS_trans_sf"/>
</dbReference>
<feature type="transmembrane region" description="Helical" evidence="6">
    <location>
        <begin position="161"/>
        <end position="180"/>
    </location>
</feature>
<evidence type="ECO:0000256" key="2">
    <source>
        <dbReference type="ARBA" id="ARBA00022448"/>
    </source>
</evidence>
<feature type="transmembrane region" description="Helical" evidence="6">
    <location>
        <begin position="370"/>
        <end position="391"/>
    </location>
</feature>
<feature type="transmembrane region" description="Helical" evidence="6">
    <location>
        <begin position="283"/>
        <end position="300"/>
    </location>
</feature>
<feature type="transmembrane region" description="Helical" evidence="6">
    <location>
        <begin position="219"/>
        <end position="241"/>
    </location>
</feature>
<dbReference type="Gene3D" id="1.20.1250.20">
    <property type="entry name" value="MFS general substrate transporter like domains"/>
    <property type="match status" value="2"/>
</dbReference>
<feature type="transmembrane region" description="Helical" evidence="6">
    <location>
        <begin position="98"/>
        <end position="117"/>
    </location>
</feature>
<feature type="transmembrane region" description="Helical" evidence="6">
    <location>
        <begin position="253"/>
        <end position="276"/>
    </location>
</feature>
<organism evidence="8 9">
    <name type="scientific">Brevibacillus brevis</name>
    <name type="common">Bacillus brevis</name>
    <dbReference type="NCBI Taxonomy" id="1393"/>
    <lineage>
        <taxon>Bacteria</taxon>
        <taxon>Bacillati</taxon>
        <taxon>Bacillota</taxon>
        <taxon>Bacilli</taxon>
        <taxon>Bacillales</taxon>
        <taxon>Paenibacillaceae</taxon>
        <taxon>Brevibacillus</taxon>
    </lineage>
</organism>
<dbReference type="PANTHER" id="PTHR23523">
    <property type="match status" value="1"/>
</dbReference>
<dbReference type="InterPro" id="IPR052524">
    <property type="entry name" value="MFS_Cyanate_Porter"/>
</dbReference>
<dbReference type="Pfam" id="PF07690">
    <property type="entry name" value="MFS_1"/>
    <property type="match status" value="1"/>
</dbReference>
<comment type="subcellular location">
    <subcellularLocation>
        <location evidence="1">Cell membrane</location>
        <topology evidence="1">Multi-pass membrane protein</topology>
    </subcellularLocation>
</comment>
<feature type="transmembrane region" description="Helical" evidence="6">
    <location>
        <begin position="46"/>
        <end position="64"/>
    </location>
</feature>
<evidence type="ECO:0000256" key="5">
    <source>
        <dbReference type="ARBA" id="ARBA00023136"/>
    </source>
</evidence>
<keyword evidence="5 6" id="KW-0472">Membrane</keyword>
<feature type="transmembrane region" description="Helical" evidence="6">
    <location>
        <begin position="129"/>
        <end position="149"/>
    </location>
</feature>
<dbReference type="InterPro" id="IPR011701">
    <property type="entry name" value="MFS"/>
</dbReference>
<dbReference type="CDD" id="cd17339">
    <property type="entry name" value="MFS_NIMT_CynX_like"/>
    <property type="match status" value="1"/>
</dbReference>
<dbReference type="SUPFAM" id="SSF103473">
    <property type="entry name" value="MFS general substrate transporter"/>
    <property type="match status" value="1"/>
</dbReference>
<keyword evidence="2" id="KW-0813">Transport</keyword>
<feature type="transmembrane region" description="Helical" evidence="6">
    <location>
        <begin position="306"/>
        <end position="327"/>
    </location>
</feature>
<dbReference type="EMBL" id="CP134050">
    <property type="protein sequence ID" value="WNC16560.1"/>
    <property type="molecule type" value="Genomic_DNA"/>
</dbReference>
<name>A0ABY9T8X4_BREBE</name>
<evidence type="ECO:0000259" key="7">
    <source>
        <dbReference type="PROSITE" id="PS50850"/>
    </source>
</evidence>
<evidence type="ECO:0000256" key="4">
    <source>
        <dbReference type="ARBA" id="ARBA00022989"/>
    </source>
</evidence>
<dbReference type="PROSITE" id="PS50850">
    <property type="entry name" value="MFS"/>
    <property type="match status" value="1"/>
</dbReference>
<sequence>MDLKRYLLPLTALFLASLNLRPVITSVSPLLGTIRENLGMSGSTASLLTSLPVLCMGFFAPAAVKLGQRWSMERTIAYCLLLIGAATAARYLTGSSWLMLGTAFLAGIGIAIIGPLLSGFIKEKFPNPSAIVGVYSMAMVFGAALGSGLAVPLQTVLDDSWQASVASWSVLAFLALIFWWKPVRKAPKHAHTNASNVHTAPSSESGRGDLRRLLSNKRAWLLTCFFAMMASMFYSVTAWLAPMVEELGYDKQTAGMVLSLFTLVQIPVSLFLPILVSRFQRRVVWLVGCSVMELIGLILLQLHVSPWFVCIFLGIGAGGLFPMALMLPIDETSTAEEASALSAMNQSGGYILASFGPFLVGLIHDRTGNFSAPLLVLTAVVVAMMIVQLRIGNKKEKSVRSEKQAASSLRGSSAR</sequence>
<reference evidence="8 9" key="1">
    <citation type="submission" date="2023-09" db="EMBL/GenBank/DDBJ databases">
        <title>Complete Genome and Methylome dissection of Bacillus brevis NEB573 original source of BbsI restriction endonuclease.</title>
        <authorList>
            <person name="Fomenkov A."/>
            <person name="Roberts R.D."/>
        </authorList>
    </citation>
    <scope>NUCLEOTIDE SEQUENCE [LARGE SCALE GENOMIC DNA]</scope>
    <source>
        <strain evidence="8 9">NEB573</strain>
    </source>
</reference>
<protein>
    <submittedName>
        <fullName evidence="8">MFS transporter</fullName>
    </submittedName>
</protein>